<dbReference type="AlphaFoldDB" id="A0A0A3Z288"/>
<dbReference type="Pfam" id="PF10723">
    <property type="entry name" value="RepB-RCR_reg"/>
    <property type="match status" value="1"/>
</dbReference>
<evidence type="ECO:0000256" key="1">
    <source>
        <dbReference type="ARBA" id="ARBA00022491"/>
    </source>
</evidence>
<dbReference type="InterPro" id="IPR019661">
    <property type="entry name" value="RepA2"/>
</dbReference>
<evidence type="ECO:0000256" key="4">
    <source>
        <dbReference type="ARBA" id="ARBA00023125"/>
    </source>
</evidence>
<dbReference type="RefSeq" id="WP_034894676.1">
    <property type="nucleotide sequence ID" value="NZ_JRUQ01000043.1"/>
</dbReference>
<accession>A0A0A3Z288</accession>
<evidence type="ECO:0000256" key="2">
    <source>
        <dbReference type="ARBA" id="ARBA00022689"/>
    </source>
</evidence>
<keyword evidence="2" id="KW-0615">Plasmid copy control</keyword>
<dbReference type="Proteomes" id="UP000030351">
    <property type="component" value="Unassembled WGS sequence"/>
</dbReference>
<dbReference type="GO" id="GO:0003677">
    <property type="term" value="F:DNA binding"/>
    <property type="evidence" value="ECO:0007669"/>
    <property type="project" value="UniProtKB-KW"/>
</dbReference>
<evidence type="ECO:0000256" key="5">
    <source>
        <dbReference type="ARBA" id="ARBA00023163"/>
    </source>
</evidence>
<keyword evidence="5" id="KW-0804">Transcription</keyword>
<evidence type="ECO:0000256" key="3">
    <source>
        <dbReference type="ARBA" id="ARBA00023015"/>
    </source>
</evidence>
<dbReference type="EMBL" id="JRUQ01000043">
    <property type="protein sequence ID" value="KGT91874.1"/>
    <property type="molecule type" value="Genomic_DNA"/>
</dbReference>
<dbReference type="OrthoDB" id="6506470at2"/>
<keyword evidence="4" id="KW-0238">DNA-binding</keyword>
<feature type="region of interest" description="Disordered" evidence="7">
    <location>
        <begin position="1"/>
        <end position="22"/>
    </location>
</feature>
<dbReference type="eggNOG" id="ENOG50334KG">
    <property type="taxonomic scope" value="Bacteria"/>
</dbReference>
<proteinExistence type="predicted"/>
<keyword evidence="9" id="KW-1185">Reference proteome</keyword>
<organism evidence="8 9">
    <name type="scientific">Erwinia typographi</name>
    <dbReference type="NCBI Taxonomy" id="371042"/>
    <lineage>
        <taxon>Bacteria</taxon>
        <taxon>Pseudomonadati</taxon>
        <taxon>Pseudomonadota</taxon>
        <taxon>Gammaproteobacteria</taxon>
        <taxon>Enterobacterales</taxon>
        <taxon>Erwiniaceae</taxon>
        <taxon>Erwinia</taxon>
    </lineage>
</organism>
<feature type="compositionally biased region" description="Low complexity" evidence="7">
    <location>
        <begin position="1"/>
        <end position="11"/>
    </location>
</feature>
<keyword evidence="3" id="KW-0805">Transcription regulation</keyword>
<name>A0A0A3Z288_9GAMM</name>
<evidence type="ECO:0000313" key="8">
    <source>
        <dbReference type="EMBL" id="KGT91874.1"/>
    </source>
</evidence>
<gene>
    <name evidence="8" type="ORF">NG99_15260</name>
</gene>
<evidence type="ECO:0000256" key="7">
    <source>
        <dbReference type="SAM" id="MobiDB-lite"/>
    </source>
</evidence>
<sequence length="77" mass="8874">MPQQQPGAAPAKQKRPYRKGNPLSLAERQQAYNERKRGTHALVSATVRKELKDKFVRICQEKGMTQKELIEELIENL</sequence>
<evidence type="ECO:0000256" key="6">
    <source>
        <dbReference type="ARBA" id="ARBA00031853"/>
    </source>
</evidence>
<protein>
    <recommendedName>
        <fullName evidence="6">Protein CopB</fullName>
    </recommendedName>
</protein>
<reference evidence="8 9" key="1">
    <citation type="submission" date="2014-10" db="EMBL/GenBank/DDBJ databases">
        <title>Genome sequence of Erwinia typographi M043b.</title>
        <authorList>
            <person name="Chan K.-G."/>
            <person name="Tan W.-S."/>
        </authorList>
    </citation>
    <scope>NUCLEOTIDE SEQUENCE [LARGE SCALE GENOMIC DNA]</scope>
    <source>
        <strain evidence="8 9">M043b</strain>
    </source>
</reference>
<comment type="caution">
    <text evidence="8">The sequence shown here is derived from an EMBL/GenBank/DDBJ whole genome shotgun (WGS) entry which is preliminary data.</text>
</comment>
<dbReference type="GO" id="GO:0006276">
    <property type="term" value="P:plasmid maintenance"/>
    <property type="evidence" value="ECO:0007669"/>
    <property type="project" value="UniProtKB-KW"/>
</dbReference>
<keyword evidence="1" id="KW-0678">Repressor</keyword>
<evidence type="ECO:0000313" key="9">
    <source>
        <dbReference type="Proteomes" id="UP000030351"/>
    </source>
</evidence>